<keyword evidence="2" id="KW-1185">Reference proteome</keyword>
<dbReference type="AlphaFoldDB" id="A0A1I2DAF0"/>
<reference evidence="2" key="1">
    <citation type="submission" date="2016-10" db="EMBL/GenBank/DDBJ databases">
        <authorList>
            <person name="Varghese N."/>
            <person name="Submissions S."/>
        </authorList>
    </citation>
    <scope>NUCLEOTIDE SEQUENCE [LARGE SCALE GENOMIC DNA]</scope>
    <source>
        <strain evidence="2">CGMCC 1.10784</strain>
    </source>
</reference>
<organism evidence="1 2">
    <name type="scientific">Paenibacillus catalpae</name>
    <dbReference type="NCBI Taxonomy" id="1045775"/>
    <lineage>
        <taxon>Bacteria</taxon>
        <taxon>Bacillati</taxon>
        <taxon>Bacillota</taxon>
        <taxon>Bacilli</taxon>
        <taxon>Bacillales</taxon>
        <taxon>Paenibacillaceae</taxon>
        <taxon>Paenibacillus</taxon>
    </lineage>
</organism>
<proteinExistence type="predicted"/>
<dbReference type="Proteomes" id="UP000198855">
    <property type="component" value="Unassembled WGS sequence"/>
</dbReference>
<dbReference type="EMBL" id="FOMT01000004">
    <property type="protein sequence ID" value="SFE77507.1"/>
    <property type="molecule type" value="Genomic_DNA"/>
</dbReference>
<name>A0A1I2DAF0_9BACL</name>
<evidence type="ECO:0000313" key="2">
    <source>
        <dbReference type="Proteomes" id="UP000198855"/>
    </source>
</evidence>
<gene>
    <name evidence="1" type="ORF">SAMN05216378_4032</name>
</gene>
<protein>
    <submittedName>
        <fullName evidence="1">Uncharacterized protein</fullName>
    </submittedName>
</protein>
<sequence>MVPMLPSIDKKSKGGFISRVTLKANELARATAK</sequence>
<accession>A0A1I2DAF0</accession>
<dbReference type="STRING" id="1045775.SAMN05216378_4032"/>
<evidence type="ECO:0000313" key="1">
    <source>
        <dbReference type="EMBL" id="SFE77507.1"/>
    </source>
</evidence>